<keyword evidence="7" id="KW-0326">Glycosidase</keyword>
<evidence type="ECO:0000256" key="2">
    <source>
        <dbReference type="ARBA" id="ARBA00007072"/>
    </source>
</evidence>
<comment type="similarity">
    <text evidence="2">Belongs to the glycosyl hydrolase 9 (cellulase E) family.</text>
</comment>
<keyword evidence="4" id="KW-0378">Hydrolase</keyword>
<dbReference type="InterPro" id="IPR001701">
    <property type="entry name" value="Glyco_hydro_9"/>
</dbReference>
<proteinExistence type="inferred from homology"/>
<dbReference type="PANTHER" id="PTHR22298">
    <property type="entry name" value="ENDO-1,4-BETA-GLUCANASE"/>
    <property type="match status" value="1"/>
</dbReference>
<protein>
    <recommendedName>
        <fullName evidence="3">cellulase</fullName>
        <ecNumber evidence="3">3.2.1.4</ecNumber>
    </recommendedName>
</protein>
<evidence type="ECO:0000256" key="6">
    <source>
        <dbReference type="ARBA" id="ARBA00023277"/>
    </source>
</evidence>
<dbReference type="InterPro" id="IPR008928">
    <property type="entry name" value="6-hairpin_glycosidase_sf"/>
</dbReference>
<evidence type="ECO:0000256" key="8">
    <source>
        <dbReference type="ARBA" id="ARBA00023326"/>
    </source>
</evidence>
<sequence>MTTPRTAYKLDPEHPGSDLAGETAAALAAASIAFKPYDSAYSSLLLVHAKQLFSFANRFRGLYDDSIGSAKQFYTSSGYSSSNSGNLVY</sequence>
<evidence type="ECO:0000313" key="10">
    <source>
        <dbReference type="EMBL" id="KAL0440835.1"/>
    </source>
</evidence>
<evidence type="ECO:0000256" key="4">
    <source>
        <dbReference type="ARBA" id="ARBA00022801"/>
    </source>
</evidence>
<accession>A0AAW2WKQ6</accession>
<keyword evidence="8" id="KW-0624">Polysaccharide degradation</keyword>
<reference evidence="10" key="2">
    <citation type="journal article" date="2024" name="Plant">
        <title>Genomic evolution and insights into agronomic trait innovations of Sesamum species.</title>
        <authorList>
            <person name="Miao H."/>
            <person name="Wang L."/>
            <person name="Qu L."/>
            <person name="Liu H."/>
            <person name="Sun Y."/>
            <person name="Le M."/>
            <person name="Wang Q."/>
            <person name="Wei S."/>
            <person name="Zheng Y."/>
            <person name="Lin W."/>
            <person name="Duan Y."/>
            <person name="Cao H."/>
            <person name="Xiong S."/>
            <person name="Wang X."/>
            <person name="Wei L."/>
            <person name="Li C."/>
            <person name="Ma Q."/>
            <person name="Ju M."/>
            <person name="Zhao R."/>
            <person name="Li G."/>
            <person name="Mu C."/>
            <person name="Tian Q."/>
            <person name="Mei H."/>
            <person name="Zhang T."/>
            <person name="Gao T."/>
            <person name="Zhang H."/>
        </authorList>
    </citation>
    <scope>NUCLEOTIDE SEQUENCE</scope>
    <source>
        <strain evidence="10">G02</strain>
    </source>
</reference>
<evidence type="ECO:0000256" key="3">
    <source>
        <dbReference type="ARBA" id="ARBA00012601"/>
    </source>
</evidence>
<comment type="caution">
    <text evidence="10">The sequence shown here is derived from an EMBL/GenBank/DDBJ whole genome shotgun (WGS) entry which is preliminary data.</text>
</comment>
<comment type="catalytic activity">
    <reaction evidence="1">
        <text>Endohydrolysis of (1-&gt;4)-beta-D-glucosidic linkages in cellulose, lichenin and cereal beta-D-glucans.</text>
        <dbReference type="EC" id="3.2.1.4"/>
    </reaction>
</comment>
<dbReference type="GO" id="GO:0008810">
    <property type="term" value="F:cellulase activity"/>
    <property type="evidence" value="ECO:0007669"/>
    <property type="project" value="UniProtKB-EC"/>
</dbReference>
<keyword evidence="5" id="KW-0136">Cellulose degradation</keyword>
<name>A0AAW2WKQ6_SESRA</name>
<evidence type="ECO:0000256" key="5">
    <source>
        <dbReference type="ARBA" id="ARBA00023001"/>
    </source>
</evidence>
<evidence type="ECO:0000259" key="9">
    <source>
        <dbReference type="Pfam" id="PF00759"/>
    </source>
</evidence>
<gene>
    <name evidence="10" type="ORF">Sradi_0022400</name>
</gene>
<dbReference type="SUPFAM" id="SSF48208">
    <property type="entry name" value="Six-hairpin glycosidases"/>
    <property type="match status" value="1"/>
</dbReference>
<dbReference type="GO" id="GO:0030245">
    <property type="term" value="P:cellulose catabolic process"/>
    <property type="evidence" value="ECO:0007669"/>
    <property type="project" value="UniProtKB-KW"/>
</dbReference>
<dbReference type="InterPro" id="IPR012341">
    <property type="entry name" value="6hp_glycosidase-like_sf"/>
</dbReference>
<keyword evidence="6" id="KW-0119">Carbohydrate metabolism</keyword>
<feature type="domain" description="Glycoside hydrolase family 9" evidence="9">
    <location>
        <begin position="1"/>
        <end position="80"/>
    </location>
</feature>
<dbReference type="AlphaFoldDB" id="A0AAW2WKQ6"/>
<dbReference type="Gene3D" id="1.50.10.10">
    <property type="match status" value="1"/>
</dbReference>
<evidence type="ECO:0000256" key="1">
    <source>
        <dbReference type="ARBA" id="ARBA00000966"/>
    </source>
</evidence>
<dbReference type="Pfam" id="PF00759">
    <property type="entry name" value="Glyco_hydro_9"/>
    <property type="match status" value="1"/>
</dbReference>
<reference evidence="10" key="1">
    <citation type="submission" date="2020-06" db="EMBL/GenBank/DDBJ databases">
        <authorList>
            <person name="Li T."/>
            <person name="Hu X."/>
            <person name="Zhang T."/>
            <person name="Song X."/>
            <person name="Zhang H."/>
            <person name="Dai N."/>
            <person name="Sheng W."/>
            <person name="Hou X."/>
            <person name="Wei L."/>
        </authorList>
    </citation>
    <scope>NUCLEOTIDE SEQUENCE</scope>
    <source>
        <strain evidence="10">G02</strain>
        <tissue evidence="10">Leaf</tissue>
    </source>
</reference>
<dbReference type="EC" id="3.2.1.4" evidence="3"/>
<evidence type="ECO:0000256" key="7">
    <source>
        <dbReference type="ARBA" id="ARBA00023295"/>
    </source>
</evidence>
<dbReference type="EMBL" id="JACGWJ010000001">
    <property type="protein sequence ID" value="KAL0440835.1"/>
    <property type="molecule type" value="Genomic_DNA"/>
</dbReference>
<organism evidence="10">
    <name type="scientific">Sesamum radiatum</name>
    <name type="common">Black benniseed</name>
    <dbReference type="NCBI Taxonomy" id="300843"/>
    <lineage>
        <taxon>Eukaryota</taxon>
        <taxon>Viridiplantae</taxon>
        <taxon>Streptophyta</taxon>
        <taxon>Embryophyta</taxon>
        <taxon>Tracheophyta</taxon>
        <taxon>Spermatophyta</taxon>
        <taxon>Magnoliopsida</taxon>
        <taxon>eudicotyledons</taxon>
        <taxon>Gunneridae</taxon>
        <taxon>Pentapetalae</taxon>
        <taxon>asterids</taxon>
        <taxon>lamiids</taxon>
        <taxon>Lamiales</taxon>
        <taxon>Pedaliaceae</taxon>
        <taxon>Sesamum</taxon>
    </lineage>
</organism>